<dbReference type="EMBL" id="AYXY01000001">
    <property type="protein sequence ID" value="ETN96886.1"/>
    <property type="molecule type" value="Genomic_DNA"/>
</dbReference>
<dbReference type="Proteomes" id="UP000018850">
    <property type="component" value="Unassembled WGS sequence"/>
</dbReference>
<sequence length="105" mass="12360">MVFALKPGITDFFNRTDFDSREWINWEDTESSFGVRWNMTHDLINNYDLKGKTRKEIEQLLGKPTSESKNEMRYYLGLTGHGINTGALTFEFKNDRVSKFKIWQG</sequence>
<evidence type="ECO:0000313" key="2">
    <source>
        <dbReference type="Proteomes" id="UP000018850"/>
    </source>
</evidence>
<name>W2UTN6_9FLAO</name>
<keyword evidence="2" id="KW-1185">Reference proteome</keyword>
<dbReference type="STRING" id="376730.SAMN04487906_2056"/>
<evidence type="ECO:0000313" key="1">
    <source>
        <dbReference type="EMBL" id="ETN96886.1"/>
    </source>
</evidence>
<protein>
    <submittedName>
        <fullName evidence="1">Uncharacterized protein</fullName>
    </submittedName>
</protein>
<gene>
    <name evidence="1" type="ORF">P278_03120</name>
</gene>
<proteinExistence type="predicted"/>
<reference evidence="1 2" key="2">
    <citation type="journal article" date="2016" name="Genome Announc.">
        <title>Draft Genome Sequence of Zhouia amylolytica AD3, Isolated from Tidal Flat Sediment.</title>
        <authorList>
            <person name="Jia B."/>
            <person name="Jin H.M."/>
            <person name="Lee H.J."/>
            <person name="Jeon C.O."/>
        </authorList>
    </citation>
    <scope>NUCLEOTIDE SEQUENCE [LARGE SCALE GENOMIC DNA]</scope>
    <source>
        <strain evidence="1 2">AD3</strain>
    </source>
</reference>
<accession>W2UTN6</accession>
<organism evidence="1 2">
    <name type="scientific">Zhouia amylolytica AD3</name>
    <dbReference type="NCBI Taxonomy" id="1286632"/>
    <lineage>
        <taxon>Bacteria</taxon>
        <taxon>Pseudomonadati</taxon>
        <taxon>Bacteroidota</taxon>
        <taxon>Flavobacteriia</taxon>
        <taxon>Flavobacteriales</taxon>
        <taxon>Flavobacteriaceae</taxon>
        <taxon>Zhouia</taxon>
    </lineage>
</organism>
<comment type="caution">
    <text evidence="1">The sequence shown here is derived from an EMBL/GenBank/DDBJ whole genome shotgun (WGS) entry which is preliminary data.</text>
</comment>
<dbReference type="AlphaFoldDB" id="W2UTN6"/>
<dbReference type="eggNOG" id="ENOG5032ZCF">
    <property type="taxonomic scope" value="Bacteria"/>
</dbReference>
<reference evidence="2" key="1">
    <citation type="submission" date="2013-11" db="EMBL/GenBank/DDBJ databases">
        <title>Draft genome sequence from a member of Zhouia, isolated tidal flat.</title>
        <authorList>
            <person name="Jin H."/>
            <person name="Jeon C.O."/>
        </authorList>
    </citation>
    <scope>NUCLEOTIDE SEQUENCE [LARGE SCALE GENOMIC DNA]</scope>
    <source>
        <strain evidence="2">AD3</strain>
    </source>
</reference>